<evidence type="ECO:0000256" key="1">
    <source>
        <dbReference type="SAM" id="MobiDB-lite"/>
    </source>
</evidence>
<dbReference type="EMBL" id="JBBWRZ010000001">
    <property type="protein sequence ID" value="KAK8247007.1"/>
    <property type="molecule type" value="Genomic_DNA"/>
</dbReference>
<accession>A0ABR1Z3M6</accession>
<evidence type="ECO:0000313" key="3">
    <source>
        <dbReference type="EMBL" id="KAK8247007.1"/>
    </source>
</evidence>
<organism evidence="3 4">
    <name type="scientific">Phyllosticta capitalensis</name>
    <dbReference type="NCBI Taxonomy" id="121624"/>
    <lineage>
        <taxon>Eukaryota</taxon>
        <taxon>Fungi</taxon>
        <taxon>Dikarya</taxon>
        <taxon>Ascomycota</taxon>
        <taxon>Pezizomycotina</taxon>
        <taxon>Dothideomycetes</taxon>
        <taxon>Dothideomycetes incertae sedis</taxon>
        <taxon>Botryosphaeriales</taxon>
        <taxon>Phyllostictaceae</taxon>
        <taxon>Phyllosticta</taxon>
    </lineage>
</organism>
<reference evidence="3 4" key="1">
    <citation type="submission" date="2024-04" db="EMBL/GenBank/DDBJ databases">
        <title>Phyllosticta paracitricarpa is synonymous to the EU quarantine fungus P. citricarpa based on phylogenomic analyses.</title>
        <authorList>
            <consortium name="Lawrence Berkeley National Laboratory"/>
            <person name="Van Ingen-Buijs V.A."/>
            <person name="Van Westerhoven A.C."/>
            <person name="Haridas S."/>
            <person name="Skiadas P."/>
            <person name="Martin F."/>
            <person name="Groenewald J.Z."/>
            <person name="Crous P.W."/>
            <person name="Seidl M.F."/>
        </authorList>
    </citation>
    <scope>NUCLEOTIDE SEQUENCE [LARGE SCALE GENOMIC DNA]</scope>
    <source>
        <strain evidence="3 4">CBS 123374</strain>
    </source>
</reference>
<feature type="domain" description="Ribonucleases P/MRP subunit Pop8-like" evidence="2">
    <location>
        <begin position="38"/>
        <end position="125"/>
    </location>
</feature>
<evidence type="ECO:0000313" key="4">
    <source>
        <dbReference type="Proteomes" id="UP001492380"/>
    </source>
</evidence>
<dbReference type="InterPro" id="IPR049128">
    <property type="entry name" value="Pop8-like_dom"/>
</dbReference>
<sequence>MPSTLPLSRPPPTTTSSTSTSATTPTTRTSHTYQPSPFLYIHLTYHAPHIPHPVDEITLRQALTAALRQHHGQHGAAIPIDILSTWLASPTAASRTTANDDGVTRMIVRAPLADGSAVVGACGAWIGEPVGGKGASAGGDQEERRTGWIVRAWDGVLGRLALGVDGGGQALFAG</sequence>
<proteinExistence type="predicted"/>
<evidence type="ECO:0000259" key="2">
    <source>
        <dbReference type="Pfam" id="PF20976"/>
    </source>
</evidence>
<protein>
    <recommendedName>
        <fullName evidence="2">Ribonucleases P/MRP subunit Pop8-like domain-containing protein</fullName>
    </recommendedName>
</protein>
<keyword evidence="4" id="KW-1185">Reference proteome</keyword>
<dbReference type="Pfam" id="PF20976">
    <property type="entry name" value="Pop8"/>
    <property type="match status" value="1"/>
</dbReference>
<dbReference type="Proteomes" id="UP001492380">
    <property type="component" value="Unassembled WGS sequence"/>
</dbReference>
<dbReference type="PANTHER" id="PTHR28173">
    <property type="entry name" value="RIBONUCLEASES P/MRP PROTEIN SUBUNIT POP8"/>
    <property type="match status" value="1"/>
</dbReference>
<feature type="region of interest" description="Disordered" evidence="1">
    <location>
        <begin position="1"/>
        <end position="33"/>
    </location>
</feature>
<dbReference type="PANTHER" id="PTHR28173:SF1">
    <property type="entry name" value="RIBONUCLEASES P_MRP PROTEIN SUBUNIT POP8"/>
    <property type="match status" value="1"/>
</dbReference>
<gene>
    <name evidence="3" type="ORF">HDK90DRAFT_506715</name>
</gene>
<name>A0ABR1Z3M6_9PEZI</name>
<comment type="caution">
    <text evidence="3">The sequence shown here is derived from an EMBL/GenBank/DDBJ whole genome shotgun (WGS) entry which is preliminary data.</text>
</comment>
<feature type="compositionally biased region" description="Low complexity" evidence="1">
    <location>
        <begin position="14"/>
        <end position="30"/>
    </location>
</feature>
<dbReference type="InterPro" id="IPR020347">
    <property type="entry name" value="Pop8"/>
</dbReference>